<protein>
    <submittedName>
        <fullName evidence="3">Glycosyltransferase involved in cell wall biosynthesis</fullName>
    </submittedName>
</protein>
<accession>A0A4R1N8P7</accession>
<evidence type="ECO:0000313" key="4">
    <source>
        <dbReference type="Proteomes" id="UP000295673"/>
    </source>
</evidence>
<comment type="caution">
    <text evidence="3">The sequence shown here is derived from an EMBL/GenBank/DDBJ whole genome shotgun (WGS) entry which is preliminary data.</text>
</comment>
<dbReference type="SUPFAM" id="SSF53756">
    <property type="entry name" value="UDP-Glycosyltransferase/glycogen phosphorylase"/>
    <property type="match status" value="1"/>
</dbReference>
<keyword evidence="1 3" id="KW-0808">Transferase</keyword>
<dbReference type="AlphaFoldDB" id="A0A4R1N8P7"/>
<dbReference type="InterPro" id="IPR001296">
    <property type="entry name" value="Glyco_trans_1"/>
</dbReference>
<feature type="domain" description="Glycosyl transferase family 1" evidence="2">
    <location>
        <begin position="245"/>
        <end position="389"/>
    </location>
</feature>
<sequence>MHGDGTKSVITTADPSARLFELTRVCALKGRPPTGVDRVCLAYLRGVVDDSRPAFGLARTKLGYVLVNKEGMRKVLARLEGREPWGDSDWISRLTRDADNSRRETEADLRRMCIARCSPSFLGRMLRKHLPAGTVYINVDHANFPERVLKAVKGVPDGKVAIFLHDTIPLDFAELEVVRPETEFKSMFERTRIYADVILTNSEVSKQDITRHMTKAGAMPPVVAAHLGIEGDLFQIVDNEPKLVPSPYFVSVGTISPRKNYNVLLDLWEEMASEQPPETLPHLVIAGRRGWKSEDLFARLDSSPLMGVCVHEFNRLDDAALGNLVAGAAGLLFPSCAEGFGLPPVEAAAAGVPVVCNELPVMREVLGEYPIYANVTDSYSWIQAIRKLAEADQLARGADGRPKTRFEAPSWEAHFNTVLRVT</sequence>
<evidence type="ECO:0000256" key="1">
    <source>
        <dbReference type="ARBA" id="ARBA00022679"/>
    </source>
</evidence>
<organism evidence="3 4">
    <name type="scientific">Shimia isoporae</name>
    <dbReference type="NCBI Taxonomy" id="647720"/>
    <lineage>
        <taxon>Bacteria</taxon>
        <taxon>Pseudomonadati</taxon>
        <taxon>Pseudomonadota</taxon>
        <taxon>Alphaproteobacteria</taxon>
        <taxon>Rhodobacterales</taxon>
        <taxon>Roseobacteraceae</taxon>
    </lineage>
</organism>
<keyword evidence="4" id="KW-1185">Reference proteome</keyword>
<dbReference type="PANTHER" id="PTHR46401">
    <property type="entry name" value="GLYCOSYLTRANSFERASE WBBK-RELATED"/>
    <property type="match status" value="1"/>
</dbReference>
<dbReference type="PANTHER" id="PTHR46401:SF2">
    <property type="entry name" value="GLYCOSYLTRANSFERASE WBBK-RELATED"/>
    <property type="match status" value="1"/>
</dbReference>
<dbReference type="Proteomes" id="UP000295673">
    <property type="component" value="Unassembled WGS sequence"/>
</dbReference>
<evidence type="ECO:0000313" key="3">
    <source>
        <dbReference type="EMBL" id="TCK99930.1"/>
    </source>
</evidence>
<dbReference type="EMBL" id="SMGR01000004">
    <property type="protein sequence ID" value="TCK99930.1"/>
    <property type="molecule type" value="Genomic_DNA"/>
</dbReference>
<proteinExistence type="predicted"/>
<evidence type="ECO:0000259" key="2">
    <source>
        <dbReference type="Pfam" id="PF00534"/>
    </source>
</evidence>
<dbReference type="CDD" id="cd03809">
    <property type="entry name" value="GT4_MtfB-like"/>
    <property type="match status" value="1"/>
</dbReference>
<dbReference type="GO" id="GO:0016757">
    <property type="term" value="F:glycosyltransferase activity"/>
    <property type="evidence" value="ECO:0007669"/>
    <property type="project" value="InterPro"/>
</dbReference>
<name>A0A4R1N8P7_9RHOB</name>
<gene>
    <name evidence="3" type="ORF">BXY66_3634</name>
</gene>
<dbReference type="Gene3D" id="3.40.50.2000">
    <property type="entry name" value="Glycogen Phosphorylase B"/>
    <property type="match status" value="1"/>
</dbReference>
<reference evidence="3 4" key="1">
    <citation type="submission" date="2019-03" db="EMBL/GenBank/DDBJ databases">
        <title>Genomic Encyclopedia of Archaeal and Bacterial Type Strains, Phase II (KMG-II): from individual species to whole genera.</title>
        <authorList>
            <person name="Goeker M."/>
        </authorList>
    </citation>
    <scope>NUCLEOTIDE SEQUENCE [LARGE SCALE GENOMIC DNA]</scope>
    <source>
        <strain evidence="3 4">DSM 26433</strain>
    </source>
</reference>
<dbReference type="Pfam" id="PF00534">
    <property type="entry name" value="Glycos_transf_1"/>
    <property type="match status" value="1"/>
</dbReference>